<keyword evidence="3" id="KW-1133">Transmembrane helix</keyword>
<dbReference type="GO" id="GO:0016780">
    <property type="term" value="F:phosphotransferase activity, for other substituted phosphate groups"/>
    <property type="evidence" value="ECO:0007669"/>
    <property type="project" value="InterPro"/>
</dbReference>
<evidence type="ECO:0000313" key="4">
    <source>
        <dbReference type="EMBL" id="CAP54573.1"/>
    </source>
</evidence>
<comment type="similarity">
    <text evidence="2">Belongs to the CDP-alcohol phosphatidyltransferase class-I family.</text>
</comment>
<dbReference type="GO" id="GO:0016020">
    <property type="term" value="C:membrane"/>
    <property type="evidence" value="ECO:0007669"/>
    <property type="project" value="InterPro"/>
</dbReference>
<keyword evidence="3" id="KW-0472">Membrane</keyword>
<dbReference type="InterPro" id="IPR048254">
    <property type="entry name" value="CDP_ALCOHOL_P_TRANSF_CS"/>
</dbReference>
<organism evidence="4 5">
    <name type="scientific">Gluconacetobacter diazotrophicus (strain ATCC 49037 / DSM 5601 / CCUG 37298 / CIP 103539 / LMG 7603 / PAl5)</name>
    <dbReference type="NCBI Taxonomy" id="272568"/>
    <lineage>
        <taxon>Bacteria</taxon>
        <taxon>Pseudomonadati</taxon>
        <taxon>Pseudomonadota</taxon>
        <taxon>Alphaproteobacteria</taxon>
        <taxon>Acetobacterales</taxon>
        <taxon>Acetobacteraceae</taxon>
        <taxon>Gluconacetobacter</taxon>
    </lineage>
</organism>
<keyword evidence="1 2" id="KW-0808">Transferase</keyword>
<dbReference type="Proteomes" id="UP000001176">
    <property type="component" value="Chromosome"/>
</dbReference>
<dbReference type="OrthoDB" id="7390033at2"/>
<evidence type="ECO:0000313" key="5">
    <source>
        <dbReference type="Proteomes" id="UP000001176"/>
    </source>
</evidence>
<keyword evidence="3" id="KW-0812">Transmembrane</keyword>
<accession>A9H8T3</accession>
<reference evidence="4 5" key="1">
    <citation type="journal article" date="2009" name="BMC Genomics">
        <title>Complete genome sequence of the sugarcane nitrogen-fixing endophyte Gluconacetobacter diazotrophicus Pal5.</title>
        <authorList>
            <person name="Bertalan M."/>
            <person name="Albano R."/>
            <person name="Padua V."/>
            <person name="Rouws L."/>
            <person name="Rojas C."/>
            <person name="Hemerly A."/>
            <person name="Teixeira K."/>
            <person name="Schwab S."/>
            <person name="Araujo J."/>
            <person name="Oliveira A."/>
            <person name="Franca L."/>
            <person name="Magalhaes V."/>
            <person name="Alqueres S."/>
            <person name="Cardoso A."/>
            <person name="Almeida W."/>
            <person name="Loureiro M.M."/>
            <person name="Nogueira E."/>
            <person name="Cidade D."/>
            <person name="Oliveira D."/>
            <person name="Simao T."/>
            <person name="Macedo J."/>
            <person name="Valadao A."/>
            <person name="Dreschsel M."/>
            <person name="Freitas F."/>
            <person name="Vidal M."/>
            <person name="Guedes H."/>
            <person name="Rodrigues E."/>
            <person name="Meneses C."/>
            <person name="Brioso P."/>
            <person name="Pozzer L."/>
            <person name="Figueiredo D."/>
            <person name="Montano H."/>
            <person name="Junior J."/>
            <person name="Filho G."/>
            <person name="Flores V."/>
            <person name="Ferreira B."/>
            <person name="Branco A."/>
            <person name="Gonzalez P."/>
            <person name="Guillobel H."/>
            <person name="Lemos M."/>
            <person name="Seibel L."/>
            <person name="Macedo J."/>
            <person name="Alves-Ferreira M."/>
            <person name="Sachetto-Martins G."/>
            <person name="Coelho A."/>
            <person name="Santos E."/>
            <person name="Amaral G."/>
            <person name="Neves A."/>
            <person name="Pacheco A.B."/>
            <person name="Carvalho D."/>
            <person name="Lery L."/>
            <person name="Bisch P."/>
            <person name="Rossle S.C."/>
            <person name="Urmenyi T."/>
            <person name="Kruger W.V."/>
            <person name="Martins O."/>
            <person name="Baldani J.I."/>
            <person name="Ferreira P.C."/>
        </authorList>
    </citation>
    <scope>NUCLEOTIDE SEQUENCE [LARGE SCALE GENOMIC DNA]</scope>
    <source>
        <strain evidence="5">ATCC 49037 / DSM 5601 / CCUG 37298 / CIP 103539 / LMG 7603 / PAl5</strain>
    </source>
</reference>
<keyword evidence="5" id="KW-1185">Reference proteome</keyword>
<dbReference type="InterPro" id="IPR043130">
    <property type="entry name" value="CDP-OH_PTrfase_TM_dom"/>
</dbReference>
<dbReference type="KEGG" id="gdi:GDI0630"/>
<feature type="transmembrane region" description="Helical" evidence="3">
    <location>
        <begin position="135"/>
        <end position="154"/>
    </location>
</feature>
<gene>
    <name evidence="4" type="primary">pssA</name>
    <name evidence="4" type="ordered locus">GDI0630</name>
</gene>
<evidence type="ECO:0000256" key="2">
    <source>
        <dbReference type="RuleBase" id="RU003750"/>
    </source>
</evidence>
<dbReference type="Pfam" id="PF01066">
    <property type="entry name" value="CDP-OH_P_transf"/>
    <property type="match status" value="1"/>
</dbReference>
<dbReference type="AlphaFoldDB" id="A9H8T3"/>
<evidence type="ECO:0000256" key="1">
    <source>
        <dbReference type="ARBA" id="ARBA00022679"/>
    </source>
</evidence>
<dbReference type="InterPro" id="IPR000462">
    <property type="entry name" value="CDP-OH_P_trans"/>
</dbReference>
<name>A9H8T3_GLUDA</name>
<feature type="transmembrane region" description="Helical" evidence="3">
    <location>
        <begin position="111"/>
        <end position="129"/>
    </location>
</feature>
<evidence type="ECO:0000256" key="3">
    <source>
        <dbReference type="SAM" id="Phobius"/>
    </source>
</evidence>
<sequence>MEQGPAIVDHPDPVRRTSEIEELTNLHVIHPISAWLTQRFARLGVAPNAVSLGGMLAGIMAGVAYHRDHDPRCAVAGFVLMVVWHVMDGADGQLARLTGKQSHTGKILDGICDYVTFIAVYTGLALALARDHGGWVWPVILLAGFCHAVQSAAYERQRQDYFRGWGRGGSPLARSVARSGQRAGDLLFGLYNRIEAMTAGGDSRLDRRLSAMMAAHPDHVDAIRQHYRQAAAPLLRRWSILSANYRTIGIFLCVFLGVPMAYFYFEIIGLTLVLLLLLARQRACDRAILAELDSMACPSDAYRGELSLVADTVS</sequence>
<dbReference type="EMBL" id="AM889285">
    <property type="protein sequence ID" value="CAP54573.1"/>
    <property type="molecule type" value="Genomic_DNA"/>
</dbReference>
<dbReference type="Gene3D" id="1.20.120.1760">
    <property type="match status" value="1"/>
</dbReference>
<dbReference type="PROSITE" id="PS00379">
    <property type="entry name" value="CDP_ALCOHOL_P_TRANSF"/>
    <property type="match status" value="1"/>
</dbReference>
<dbReference type="GO" id="GO:0008654">
    <property type="term" value="P:phospholipid biosynthetic process"/>
    <property type="evidence" value="ECO:0007669"/>
    <property type="project" value="InterPro"/>
</dbReference>
<proteinExistence type="inferred from homology"/>
<feature type="transmembrane region" description="Helical" evidence="3">
    <location>
        <begin position="45"/>
        <end position="65"/>
    </location>
</feature>
<protein>
    <submittedName>
        <fullName evidence="4">CDP-diacylglycerol--serine O-phosphatidyltransferase</fullName>
    </submittedName>
</protein>